<reference evidence="2" key="1">
    <citation type="submission" date="2023-02" db="EMBL/GenBank/DDBJ databases">
        <title>Nocardiopsis ansamitocini NBRC 112285.</title>
        <authorList>
            <person name="Ichikawa N."/>
            <person name="Sato H."/>
            <person name="Tonouchi N."/>
        </authorList>
    </citation>
    <scope>NUCLEOTIDE SEQUENCE</scope>
    <source>
        <strain evidence="2">NBRC 112285</strain>
    </source>
</reference>
<organism evidence="2 3">
    <name type="scientific">Nocardiopsis ansamitocini</name>
    <dbReference type="NCBI Taxonomy" id="1670832"/>
    <lineage>
        <taxon>Bacteria</taxon>
        <taxon>Bacillati</taxon>
        <taxon>Actinomycetota</taxon>
        <taxon>Actinomycetes</taxon>
        <taxon>Streptosporangiales</taxon>
        <taxon>Nocardiopsidaceae</taxon>
        <taxon>Nocardiopsis</taxon>
    </lineage>
</organism>
<dbReference type="Proteomes" id="UP001165092">
    <property type="component" value="Unassembled WGS sequence"/>
</dbReference>
<evidence type="ECO:0000256" key="1">
    <source>
        <dbReference type="SAM" id="MobiDB-lite"/>
    </source>
</evidence>
<dbReference type="EMBL" id="BSQG01000004">
    <property type="protein sequence ID" value="GLU48402.1"/>
    <property type="molecule type" value="Genomic_DNA"/>
</dbReference>
<keyword evidence="3" id="KW-1185">Reference proteome</keyword>
<gene>
    <name evidence="2" type="ORF">Nans01_27530</name>
</gene>
<comment type="caution">
    <text evidence="2">The sequence shown here is derived from an EMBL/GenBank/DDBJ whole genome shotgun (WGS) entry which is preliminary data.</text>
</comment>
<name>A0A9W6P7C7_9ACTN</name>
<evidence type="ECO:0000313" key="2">
    <source>
        <dbReference type="EMBL" id="GLU48402.1"/>
    </source>
</evidence>
<protein>
    <submittedName>
        <fullName evidence="2">Uncharacterized protein</fullName>
    </submittedName>
</protein>
<evidence type="ECO:0000313" key="3">
    <source>
        <dbReference type="Proteomes" id="UP001165092"/>
    </source>
</evidence>
<sequence>MSEPPPHRRPGVFDSVRRAPSAGTYGSPMGSRSQGYAFPKELERVSGGLGFTQWRNLLKGRRRTVSGRTYGG</sequence>
<dbReference type="AlphaFoldDB" id="A0A9W6P7C7"/>
<feature type="region of interest" description="Disordered" evidence="1">
    <location>
        <begin position="1"/>
        <end position="35"/>
    </location>
</feature>
<accession>A0A9W6P7C7</accession>
<proteinExistence type="predicted"/>